<evidence type="ECO:0000256" key="1">
    <source>
        <dbReference type="ARBA" id="ARBA00022737"/>
    </source>
</evidence>
<keyword evidence="2" id="KW-0106">Calcium</keyword>
<dbReference type="PROSITE" id="PS00018">
    <property type="entry name" value="EF_HAND_1"/>
    <property type="match status" value="1"/>
</dbReference>
<keyword evidence="5" id="KW-1185">Reference proteome</keyword>
<gene>
    <name evidence="4" type="ORF">Amon01_000167300</name>
</gene>
<proteinExistence type="predicted"/>
<name>A0A9W7DEP8_AMBMO</name>
<evidence type="ECO:0000313" key="5">
    <source>
        <dbReference type="Proteomes" id="UP001165063"/>
    </source>
</evidence>
<dbReference type="PROSITE" id="PS50222">
    <property type="entry name" value="EF_HAND_2"/>
    <property type="match status" value="1"/>
</dbReference>
<dbReference type="OrthoDB" id="429467at2759"/>
<dbReference type="PANTHER" id="PTHR23049">
    <property type="entry name" value="MYOSIN REGULATORY LIGHT CHAIN 2"/>
    <property type="match status" value="1"/>
</dbReference>
<feature type="domain" description="EF-hand" evidence="3">
    <location>
        <begin position="15"/>
        <end position="50"/>
    </location>
</feature>
<dbReference type="InterPro" id="IPR050403">
    <property type="entry name" value="Myosin_RLC"/>
</dbReference>
<dbReference type="FunFam" id="1.10.238.10:FF:000178">
    <property type="entry name" value="Calmodulin-2 A"/>
    <property type="match status" value="1"/>
</dbReference>
<dbReference type="InterPro" id="IPR018247">
    <property type="entry name" value="EF_Hand_1_Ca_BS"/>
</dbReference>
<evidence type="ECO:0000313" key="4">
    <source>
        <dbReference type="EMBL" id="GMG21031.1"/>
    </source>
</evidence>
<organism evidence="4 5">
    <name type="scientific">Ambrosiozyma monospora</name>
    <name type="common">Yeast</name>
    <name type="synonym">Endomycopsis monosporus</name>
    <dbReference type="NCBI Taxonomy" id="43982"/>
    <lineage>
        <taxon>Eukaryota</taxon>
        <taxon>Fungi</taxon>
        <taxon>Dikarya</taxon>
        <taxon>Ascomycota</taxon>
        <taxon>Saccharomycotina</taxon>
        <taxon>Pichiomycetes</taxon>
        <taxon>Pichiales</taxon>
        <taxon>Pichiaceae</taxon>
        <taxon>Ambrosiozyma</taxon>
    </lineage>
</organism>
<evidence type="ECO:0000256" key="2">
    <source>
        <dbReference type="ARBA" id="ARBA00022837"/>
    </source>
</evidence>
<reference evidence="4" key="1">
    <citation type="submission" date="2023-04" db="EMBL/GenBank/DDBJ databases">
        <title>Ambrosiozyma monospora NBRC 1965.</title>
        <authorList>
            <person name="Ichikawa N."/>
            <person name="Sato H."/>
            <person name="Tonouchi N."/>
        </authorList>
    </citation>
    <scope>NUCLEOTIDE SEQUENCE</scope>
    <source>
        <strain evidence="4">NBRC 1965</strain>
    </source>
</reference>
<comment type="caution">
    <text evidence="4">The sequence shown here is derived from an EMBL/GenBank/DDBJ whole genome shotgun (WGS) entry which is preliminary data.</text>
</comment>
<evidence type="ECO:0000259" key="3">
    <source>
        <dbReference type="PROSITE" id="PS50222"/>
    </source>
</evidence>
<dbReference type="InterPro" id="IPR002048">
    <property type="entry name" value="EF_hand_dom"/>
</dbReference>
<dbReference type="InterPro" id="IPR011992">
    <property type="entry name" value="EF-hand-dom_pair"/>
</dbReference>
<dbReference type="AlphaFoldDB" id="A0A9W7DEP8"/>
<accession>A0A9W7DEP8</accession>
<dbReference type="EMBL" id="BSXU01000534">
    <property type="protein sequence ID" value="GMG21031.1"/>
    <property type="molecule type" value="Genomic_DNA"/>
</dbReference>
<dbReference type="GO" id="GO:0043226">
    <property type="term" value="C:organelle"/>
    <property type="evidence" value="ECO:0007669"/>
    <property type="project" value="UniProtKB-ARBA"/>
</dbReference>
<dbReference type="GO" id="GO:0005509">
    <property type="term" value="F:calcium ion binding"/>
    <property type="evidence" value="ECO:0007669"/>
    <property type="project" value="InterPro"/>
</dbReference>
<protein>
    <submittedName>
        <fullName evidence="4">Unnamed protein product</fullName>
    </submittedName>
</protein>
<keyword evidence="1" id="KW-0677">Repeat</keyword>
<dbReference type="SUPFAM" id="SSF47473">
    <property type="entry name" value="EF-hand"/>
    <property type="match status" value="1"/>
</dbReference>
<sequence length="165" mass="18593">MSKDDLNLLTQLSKEQIHTFKAIFNLIDQDHDNKISVKDLKTTIVNIGIDNIDDDAINDMIPNGQAEINFNSFLKIMNSKFGTFSGKQELTQAFAAFNEPQSTKTIDNINSKKLSESLVETEKKSSDLNITKSDIEKVIKEFTDTNELTGQQTFSADKFIDTIHN</sequence>
<dbReference type="Proteomes" id="UP001165063">
    <property type="component" value="Unassembled WGS sequence"/>
</dbReference>
<dbReference type="Gene3D" id="1.10.238.10">
    <property type="entry name" value="EF-hand"/>
    <property type="match status" value="1"/>
</dbReference>